<dbReference type="OrthoDB" id="9801102at2"/>
<evidence type="ECO:0000313" key="1">
    <source>
        <dbReference type="EMBL" id="RAJ83658.1"/>
    </source>
</evidence>
<protein>
    <submittedName>
        <fullName evidence="1">Proteic killer suppression protein</fullName>
    </submittedName>
</protein>
<dbReference type="RefSeq" id="WP_111592294.1">
    <property type="nucleotide sequence ID" value="NZ_QLMA01000003.1"/>
</dbReference>
<dbReference type="Pfam" id="PF05015">
    <property type="entry name" value="HigB-like_toxin"/>
    <property type="match status" value="1"/>
</dbReference>
<dbReference type="SUPFAM" id="SSF143011">
    <property type="entry name" value="RelE-like"/>
    <property type="match status" value="1"/>
</dbReference>
<dbReference type="EMBL" id="QLMA01000003">
    <property type="protein sequence ID" value="RAJ83658.1"/>
    <property type="molecule type" value="Genomic_DNA"/>
</dbReference>
<dbReference type="InterPro" id="IPR035093">
    <property type="entry name" value="RelE/ParE_toxin_dom_sf"/>
</dbReference>
<sequence length="94" mass="11010">MILNFRSKALEKLYKTGKSHGLPAQYVRKITVVLQTLNAAREVPKDLKPFPGWKLHLLDKDLKGYWSISIYENWNIIFIFENGNASKIDFIDYH</sequence>
<accession>A0A327WBZ7</accession>
<evidence type="ECO:0000313" key="2">
    <source>
        <dbReference type="Proteomes" id="UP000249819"/>
    </source>
</evidence>
<keyword evidence="2" id="KW-1185">Reference proteome</keyword>
<dbReference type="PANTHER" id="PTHR40266">
    <property type="entry name" value="TOXIN HIGB-1"/>
    <property type="match status" value="1"/>
</dbReference>
<reference evidence="1 2" key="1">
    <citation type="submission" date="2018-06" db="EMBL/GenBank/DDBJ databases">
        <title>Genomic Encyclopedia of Archaeal and Bacterial Type Strains, Phase II (KMG-II): from individual species to whole genera.</title>
        <authorList>
            <person name="Goeker M."/>
        </authorList>
    </citation>
    <scope>NUCLEOTIDE SEQUENCE [LARGE SCALE GENOMIC DNA]</scope>
    <source>
        <strain evidence="1 2">DSM 29821</strain>
    </source>
</reference>
<comment type="caution">
    <text evidence="1">The sequence shown here is derived from an EMBL/GenBank/DDBJ whole genome shotgun (WGS) entry which is preliminary data.</text>
</comment>
<name>A0A327WBZ7_9BACT</name>
<gene>
    <name evidence="1" type="ORF">CLV59_103629</name>
</gene>
<proteinExistence type="predicted"/>
<dbReference type="InterPro" id="IPR007711">
    <property type="entry name" value="HigB-1"/>
</dbReference>
<dbReference type="Gene3D" id="3.30.2310.20">
    <property type="entry name" value="RelE-like"/>
    <property type="match status" value="1"/>
</dbReference>
<dbReference type="Proteomes" id="UP000249819">
    <property type="component" value="Unassembled WGS sequence"/>
</dbReference>
<dbReference type="PANTHER" id="PTHR40266:SF2">
    <property type="entry name" value="TOXIN HIGB-1"/>
    <property type="match status" value="1"/>
</dbReference>
<organism evidence="1 2">
    <name type="scientific">Chitinophaga dinghuensis</name>
    <dbReference type="NCBI Taxonomy" id="1539050"/>
    <lineage>
        <taxon>Bacteria</taxon>
        <taxon>Pseudomonadati</taxon>
        <taxon>Bacteroidota</taxon>
        <taxon>Chitinophagia</taxon>
        <taxon>Chitinophagales</taxon>
        <taxon>Chitinophagaceae</taxon>
        <taxon>Chitinophaga</taxon>
    </lineage>
</organism>
<dbReference type="AlphaFoldDB" id="A0A327WBZ7"/>